<evidence type="ECO:0000259" key="1">
    <source>
        <dbReference type="Pfam" id="PF21880"/>
    </source>
</evidence>
<proteinExistence type="predicted"/>
<dbReference type="InterPro" id="IPR054209">
    <property type="entry name" value="DUF6916"/>
</dbReference>
<protein>
    <recommendedName>
        <fullName evidence="1">DUF6916 domain-containing protein</fullName>
    </recommendedName>
</protein>
<accession>A0A160TIM8</accession>
<dbReference type="EMBL" id="CZQE01000103">
    <property type="protein sequence ID" value="CUS44028.1"/>
    <property type="molecule type" value="Genomic_DNA"/>
</dbReference>
<evidence type="ECO:0000313" key="2">
    <source>
        <dbReference type="EMBL" id="CUS44028.1"/>
    </source>
</evidence>
<dbReference type="Pfam" id="PF21880">
    <property type="entry name" value="DUF6916"/>
    <property type="match status" value="1"/>
</dbReference>
<sequence>MLDRMLTYEEFEPHVGTDFTVVHAGDTPIILNLLEATALKKFGGEDSRAPFGLLFQSSYQDVIPQQLFTLQHDAMGKLGIFLVPTAQNATGTQYYATFN</sequence>
<name>A0A160TIM8_9ZZZZ</name>
<feature type="domain" description="DUF6916" evidence="1">
    <location>
        <begin position="6"/>
        <end position="98"/>
    </location>
</feature>
<organism evidence="2">
    <name type="scientific">hydrothermal vent metagenome</name>
    <dbReference type="NCBI Taxonomy" id="652676"/>
    <lineage>
        <taxon>unclassified sequences</taxon>
        <taxon>metagenomes</taxon>
        <taxon>ecological metagenomes</taxon>
    </lineage>
</organism>
<reference evidence="2" key="1">
    <citation type="submission" date="2015-10" db="EMBL/GenBank/DDBJ databases">
        <authorList>
            <person name="Gilbert D.G."/>
        </authorList>
    </citation>
    <scope>NUCLEOTIDE SEQUENCE</scope>
</reference>
<gene>
    <name evidence="2" type="ORF">MGWOODY_Smn2702</name>
</gene>
<dbReference type="AlphaFoldDB" id="A0A160TIM8"/>